<dbReference type="InterPro" id="IPR052930">
    <property type="entry name" value="TA_antitoxin_MntA"/>
</dbReference>
<feature type="domain" description="Polymerase beta nucleotidyltransferase" evidence="1">
    <location>
        <begin position="18"/>
        <end position="111"/>
    </location>
</feature>
<dbReference type="EMBL" id="PGCL01000004">
    <property type="protein sequence ID" value="TAJ43713.1"/>
    <property type="molecule type" value="Genomic_DNA"/>
</dbReference>
<keyword evidence="3" id="KW-1185">Reference proteome</keyword>
<evidence type="ECO:0000313" key="3">
    <source>
        <dbReference type="Proteomes" id="UP000292580"/>
    </source>
</evidence>
<dbReference type="NCBIfam" id="NF047752">
    <property type="entry name" value="MntA_antitoxin"/>
    <property type="match status" value="1"/>
</dbReference>
<evidence type="ECO:0000313" key="2">
    <source>
        <dbReference type="EMBL" id="TAJ43713.1"/>
    </source>
</evidence>
<accession>A0A483CT07</accession>
<dbReference type="PANTHER" id="PTHR43852:SF3">
    <property type="entry name" value="NUCLEOTIDYLTRANSFERASE"/>
    <property type="match status" value="1"/>
</dbReference>
<keyword evidence="2" id="KW-0808">Transferase</keyword>
<sequence>MSPGRDGNDIDKEQMIKEISRCLSGFEDLLLGYLYGSFLVQNDFHDIDIGILLSRERKPYELFKYSMTIASDLERCITPRFDVDLRILNNAPVEFQYEVVRTGRVVFARDEGLRIAFEADVMAKYLDLKPLYDRMDRALLASEVR</sequence>
<name>A0A483CT07_9EURY</name>
<organism evidence="2 3">
    <name type="scientific">Methanofollis fontis</name>
    <dbReference type="NCBI Taxonomy" id="2052832"/>
    <lineage>
        <taxon>Archaea</taxon>
        <taxon>Methanobacteriati</taxon>
        <taxon>Methanobacteriota</taxon>
        <taxon>Stenosarchaea group</taxon>
        <taxon>Methanomicrobia</taxon>
        <taxon>Methanomicrobiales</taxon>
        <taxon>Methanomicrobiaceae</taxon>
        <taxon>Methanofollis</taxon>
    </lineage>
</organism>
<dbReference type="RefSeq" id="WP_130647487.1">
    <property type="nucleotide sequence ID" value="NZ_PGCL01000004.1"/>
</dbReference>
<dbReference type="SUPFAM" id="SSF81301">
    <property type="entry name" value="Nucleotidyltransferase"/>
    <property type="match status" value="1"/>
</dbReference>
<reference evidence="2 3" key="1">
    <citation type="submission" date="2017-11" db="EMBL/GenBank/DDBJ databases">
        <title>Isolation and Characterization of Methanofollis Species from Methane Seep Offshore SW Taiwan.</title>
        <authorList>
            <person name="Teng N.-H."/>
            <person name="Lai M.-C."/>
            <person name="Chen S.-C."/>
        </authorList>
    </citation>
    <scope>NUCLEOTIDE SEQUENCE [LARGE SCALE GENOMIC DNA]</scope>
    <source>
        <strain evidence="2 3">FWC-SCC2</strain>
    </source>
</reference>
<evidence type="ECO:0000259" key="1">
    <source>
        <dbReference type="Pfam" id="PF18765"/>
    </source>
</evidence>
<dbReference type="InterPro" id="IPR041633">
    <property type="entry name" value="Polbeta"/>
</dbReference>
<dbReference type="InterPro" id="IPR043519">
    <property type="entry name" value="NT_sf"/>
</dbReference>
<dbReference type="Proteomes" id="UP000292580">
    <property type="component" value="Unassembled WGS sequence"/>
</dbReference>
<dbReference type="PANTHER" id="PTHR43852">
    <property type="entry name" value="NUCLEOTIDYLTRANSFERASE"/>
    <property type="match status" value="1"/>
</dbReference>
<proteinExistence type="predicted"/>
<protein>
    <submittedName>
        <fullName evidence="2">Nucleotidyltransferase</fullName>
    </submittedName>
</protein>
<comment type="caution">
    <text evidence="2">The sequence shown here is derived from an EMBL/GenBank/DDBJ whole genome shotgun (WGS) entry which is preliminary data.</text>
</comment>
<dbReference type="AlphaFoldDB" id="A0A483CT07"/>
<dbReference type="OrthoDB" id="23323at2157"/>
<dbReference type="Gene3D" id="3.30.460.10">
    <property type="entry name" value="Beta Polymerase, domain 2"/>
    <property type="match status" value="1"/>
</dbReference>
<dbReference type="Pfam" id="PF18765">
    <property type="entry name" value="Polbeta"/>
    <property type="match status" value="1"/>
</dbReference>
<dbReference type="GO" id="GO:0016740">
    <property type="term" value="F:transferase activity"/>
    <property type="evidence" value="ECO:0007669"/>
    <property type="project" value="UniProtKB-KW"/>
</dbReference>
<gene>
    <name evidence="2" type="ORF">CUJ86_10315</name>
</gene>